<comment type="similarity">
    <text evidence="4">Belongs to the FlgA family.</text>
</comment>
<keyword evidence="3 4" id="KW-0574">Periplasm</keyword>
<evidence type="ECO:0000256" key="2">
    <source>
        <dbReference type="ARBA" id="ARBA00022729"/>
    </source>
</evidence>
<keyword evidence="6" id="KW-0966">Cell projection</keyword>
<keyword evidence="6" id="KW-0969">Cilium</keyword>
<dbReference type="Pfam" id="PF13144">
    <property type="entry name" value="ChapFlgA"/>
    <property type="match status" value="1"/>
</dbReference>
<dbReference type="EMBL" id="JADDOJ010000003">
    <property type="protein sequence ID" value="MBE7939177.1"/>
    <property type="molecule type" value="Genomic_DNA"/>
</dbReference>
<dbReference type="Proteomes" id="UP000715965">
    <property type="component" value="Unassembled WGS sequence"/>
</dbReference>
<accession>A0ABR9SA01</accession>
<comment type="caution">
    <text evidence="6">The sequence shown here is derived from an EMBL/GenBank/DDBJ whole genome shotgun (WGS) entry which is preliminary data.</text>
</comment>
<keyword evidence="2 4" id="KW-0732">Signal</keyword>
<evidence type="ECO:0000259" key="5">
    <source>
        <dbReference type="SMART" id="SM00858"/>
    </source>
</evidence>
<evidence type="ECO:0000313" key="6">
    <source>
        <dbReference type="EMBL" id="MBE7939177.1"/>
    </source>
</evidence>
<organism evidence="6 7">
    <name type="scientific">Ramlibacter aquaticus</name>
    <dbReference type="NCBI Taxonomy" id="2780094"/>
    <lineage>
        <taxon>Bacteria</taxon>
        <taxon>Pseudomonadati</taxon>
        <taxon>Pseudomonadota</taxon>
        <taxon>Betaproteobacteria</taxon>
        <taxon>Burkholderiales</taxon>
        <taxon>Comamonadaceae</taxon>
        <taxon>Ramlibacter</taxon>
    </lineage>
</organism>
<evidence type="ECO:0000256" key="3">
    <source>
        <dbReference type="ARBA" id="ARBA00022764"/>
    </source>
</evidence>
<reference evidence="6 7" key="1">
    <citation type="submission" date="2020-10" db="EMBL/GenBank/DDBJ databases">
        <title>Draft genome of Ramlibacter aquaticus LMG 30558.</title>
        <authorList>
            <person name="Props R."/>
        </authorList>
    </citation>
    <scope>NUCLEOTIDE SEQUENCE [LARGE SCALE GENOMIC DNA]</scope>
    <source>
        <strain evidence="6 7">LMG 30558</strain>
    </source>
</reference>
<comment type="subcellular location">
    <subcellularLocation>
        <location evidence="1 4">Periplasm</location>
    </subcellularLocation>
</comment>
<keyword evidence="7" id="KW-1185">Reference proteome</keyword>
<feature type="chain" id="PRO_5044993264" description="Flagella basal body P-ring formation protein FlgA" evidence="4">
    <location>
        <begin position="21"/>
        <end position="228"/>
    </location>
</feature>
<dbReference type="Gene3D" id="3.90.1210.10">
    <property type="entry name" value="Antifreeze-like/N-acetylneuraminic acid synthase C-terminal domain"/>
    <property type="match status" value="1"/>
</dbReference>
<evidence type="ECO:0000313" key="7">
    <source>
        <dbReference type="Proteomes" id="UP000715965"/>
    </source>
</evidence>
<gene>
    <name evidence="6" type="primary">flgA</name>
    <name evidence="6" type="ORF">IM725_01160</name>
</gene>
<name>A0ABR9SA01_9BURK</name>
<dbReference type="Gene3D" id="2.30.30.760">
    <property type="match status" value="1"/>
</dbReference>
<evidence type="ECO:0000256" key="1">
    <source>
        <dbReference type="ARBA" id="ARBA00004418"/>
    </source>
</evidence>
<dbReference type="SMART" id="SM00858">
    <property type="entry name" value="SAF"/>
    <property type="match status" value="1"/>
</dbReference>
<keyword evidence="6" id="KW-0282">Flagellum</keyword>
<protein>
    <recommendedName>
        <fullName evidence="4">Flagella basal body P-ring formation protein FlgA</fullName>
    </recommendedName>
</protein>
<dbReference type="CDD" id="cd11614">
    <property type="entry name" value="SAF_CpaB_FlgA_like"/>
    <property type="match status" value="1"/>
</dbReference>
<dbReference type="InterPro" id="IPR039246">
    <property type="entry name" value="Flagellar_FlgA"/>
</dbReference>
<comment type="function">
    <text evidence="4">Involved in the assembly process of the P-ring formation. It may associate with FlgF on the rod constituting a structure essential for the P-ring assembly or may act as a modulator protein for the P-ring assembly.</text>
</comment>
<dbReference type="InterPro" id="IPR017585">
    <property type="entry name" value="SAF_FlgA"/>
</dbReference>
<proteinExistence type="inferred from homology"/>
<feature type="signal peptide" evidence="4">
    <location>
        <begin position="1"/>
        <end position="20"/>
    </location>
</feature>
<feature type="domain" description="SAF" evidence="5">
    <location>
        <begin position="104"/>
        <end position="166"/>
    </location>
</feature>
<dbReference type="NCBIfam" id="TIGR03170">
    <property type="entry name" value="flgA_cterm"/>
    <property type="match status" value="1"/>
</dbReference>
<dbReference type="InterPro" id="IPR041231">
    <property type="entry name" value="FlgA_N"/>
</dbReference>
<dbReference type="Pfam" id="PF17656">
    <property type="entry name" value="ChapFlgA_N"/>
    <property type="match status" value="1"/>
</dbReference>
<sequence>MRAVPLLACAALLAAGPARAQAVGGDDESLRGFVARQVAALHPEATRFDVQLGTVERAALAPCRRAEPFLPASARLWGRSSLGLRCTDGATWSVLVPVTVRLWGPALVAAAPLAAGSLPQAQDVQEQEIELTREGSGVLHDASQVAGRQLVRPVAPGQALHAEMFRLPQVVQAGDPVRLRIQGQGFVLTASGQALGSAAEGQPVRVRSELGRVLSGTAHEGRTVDVAL</sequence>
<keyword evidence="4" id="KW-1005">Bacterial flagellum biogenesis</keyword>
<evidence type="ECO:0000256" key="4">
    <source>
        <dbReference type="RuleBase" id="RU362063"/>
    </source>
</evidence>
<dbReference type="PANTHER" id="PTHR36307:SF1">
    <property type="entry name" value="FLAGELLA BASAL BODY P-RING FORMATION PROTEIN FLGA"/>
    <property type="match status" value="1"/>
</dbReference>
<dbReference type="PANTHER" id="PTHR36307">
    <property type="entry name" value="FLAGELLA BASAL BODY P-RING FORMATION PROTEIN FLGA"/>
    <property type="match status" value="1"/>
</dbReference>
<dbReference type="InterPro" id="IPR013974">
    <property type="entry name" value="SAF"/>
</dbReference>